<gene>
    <name evidence="1" type="ORF">M104_4702</name>
</gene>
<comment type="caution">
    <text evidence="1">The sequence shown here is derived from an EMBL/GenBank/DDBJ whole genome shotgun (WGS) entry which is preliminary data.</text>
</comment>
<organism evidence="1 2">
    <name type="scientific">Bacteroides fragilis str. 1007-1-F #10</name>
    <dbReference type="NCBI Taxonomy" id="1339295"/>
    <lineage>
        <taxon>Bacteria</taxon>
        <taxon>Pseudomonadati</taxon>
        <taxon>Bacteroidota</taxon>
        <taxon>Bacteroidia</taxon>
        <taxon>Bacteroidales</taxon>
        <taxon>Bacteroidaceae</taxon>
        <taxon>Bacteroides</taxon>
    </lineage>
</organism>
<dbReference type="Proteomes" id="UP000022433">
    <property type="component" value="Unassembled WGS sequence"/>
</dbReference>
<evidence type="ECO:0000313" key="1">
    <source>
        <dbReference type="EMBL" id="EYA12229.1"/>
    </source>
</evidence>
<protein>
    <submittedName>
        <fullName evidence="1">Uncharacterized protein</fullName>
    </submittedName>
</protein>
<dbReference type="AlphaFoldDB" id="A0AAN4SG28"/>
<name>A0AAN4SG28_BACFG</name>
<sequence length="43" mass="5045">MIREEESAVFLLPLYFKLFEAISQVRYDIATTILSFVQDVYNA</sequence>
<reference evidence="1 2" key="1">
    <citation type="submission" date="2014-02" db="EMBL/GenBank/DDBJ databases">
        <authorList>
            <person name="Sears C."/>
            <person name="Carroll K."/>
            <person name="Sack B.R."/>
            <person name="Qadri F."/>
            <person name="Myers L.L."/>
            <person name="Chung G.-T."/>
            <person name="Escheverria P."/>
            <person name="Fraser C.M."/>
            <person name="Sadzewicz L."/>
            <person name="Shefchek K.A."/>
            <person name="Tallon L."/>
            <person name="Das S.P."/>
            <person name="Daugherty S."/>
            <person name="Mongodin E.F."/>
        </authorList>
    </citation>
    <scope>NUCLEOTIDE SEQUENCE [LARGE SCALE GENOMIC DNA]</scope>
    <source>
        <strain evidence="1 2">1007-1-F #10</strain>
    </source>
</reference>
<dbReference type="EMBL" id="JGEA01000041">
    <property type="protein sequence ID" value="EYA12229.1"/>
    <property type="molecule type" value="Genomic_DNA"/>
</dbReference>
<evidence type="ECO:0000313" key="2">
    <source>
        <dbReference type="Proteomes" id="UP000022433"/>
    </source>
</evidence>
<accession>A0AAN4SG28</accession>
<proteinExistence type="predicted"/>